<organism evidence="2 3">
    <name type="scientific">Sphingomonas populi</name>
    <dbReference type="NCBI Taxonomy" id="2484750"/>
    <lineage>
        <taxon>Bacteria</taxon>
        <taxon>Pseudomonadati</taxon>
        <taxon>Pseudomonadota</taxon>
        <taxon>Alphaproteobacteria</taxon>
        <taxon>Sphingomonadales</taxon>
        <taxon>Sphingomonadaceae</taxon>
        <taxon>Sphingomonas</taxon>
    </lineage>
</organism>
<keyword evidence="1" id="KW-0732">Signal</keyword>
<dbReference type="RefSeq" id="WP_130160435.1">
    <property type="nucleotide sequence ID" value="NZ_SGIS01000079.1"/>
</dbReference>
<sequence>MSRFRMFPALVLGLASLSAAPAAAQEISGVFDMSQLTGTFAMDAITLAEEKRSGTGRYANSQPRRAVRAAPIARSNLTYRSDAALRQKYFAQFVAKTRQSDPAGAAKLQQVLANENVIGKIQAGIAPYGMSTNNVADASAVYLAYAWMATRADDRDPTRAQMLGLRNQLAAAMATNSAFASASNAVKQEVAEANLIQGLMAGQLAALAKQDPAVRGKIRAAVARGAKATYGFDLLSLNLTDQGLRP</sequence>
<dbReference type="InterPro" id="IPR046505">
    <property type="entry name" value="DUF6683"/>
</dbReference>
<protein>
    <recommendedName>
        <fullName evidence="4">DUF1217 domain-containing protein</fullName>
    </recommendedName>
</protein>
<reference evidence="2 3" key="1">
    <citation type="submission" date="2019-02" db="EMBL/GenBank/DDBJ databases">
        <authorList>
            <person name="Li Y."/>
        </authorList>
    </citation>
    <scope>NUCLEOTIDE SEQUENCE [LARGE SCALE GENOMIC DNA]</scope>
    <source>
        <strain evidence="2 3">3-7</strain>
    </source>
</reference>
<dbReference type="Pfam" id="PF20388">
    <property type="entry name" value="DUF6683"/>
    <property type="match status" value="1"/>
</dbReference>
<dbReference type="EMBL" id="SGIS01000079">
    <property type="protein sequence ID" value="RZF59160.1"/>
    <property type="molecule type" value="Genomic_DNA"/>
</dbReference>
<name>A0A4Q6XGV3_9SPHN</name>
<comment type="caution">
    <text evidence="2">The sequence shown here is derived from an EMBL/GenBank/DDBJ whole genome shotgun (WGS) entry which is preliminary data.</text>
</comment>
<dbReference type="Proteomes" id="UP000292085">
    <property type="component" value="Unassembled WGS sequence"/>
</dbReference>
<feature type="chain" id="PRO_5020841062" description="DUF1217 domain-containing protein" evidence="1">
    <location>
        <begin position="25"/>
        <end position="246"/>
    </location>
</feature>
<evidence type="ECO:0000313" key="3">
    <source>
        <dbReference type="Proteomes" id="UP000292085"/>
    </source>
</evidence>
<evidence type="ECO:0000313" key="2">
    <source>
        <dbReference type="EMBL" id="RZF59160.1"/>
    </source>
</evidence>
<proteinExistence type="predicted"/>
<dbReference type="AlphaFoldDB" id="A0A4Q6XGV3"/>
<accession>A0A4Q6XGV3</accession>
<gene>
    <name evidence="2" type="ORF">EWE75_23215</name>
</gene>
<dbReference type="OrthoDB" id="7563604at2"/>
<keyword evidence="3" id="KW-1185">Reference proteome</keyword>
<evidence type="ECO:0008006" key="4">
    <source>
        <dbReference type="Google" id="ProtNLM"/>
    </source>
</evidence>
<feature type="signal peptide" evidence="1">
    <location>
        <begin position="1"/>
        <end position="24"/>
    </location>
</feature>
<evidence type="ECO:0000256" key="1">
    <source>
        <dbReference type="SAM" id="SignalP"/>
    </source>
</evidence>